<sequence>MDFIACLGNLRARTYSSPEVDKLNAEFIVRRIVPAIATSIALGAGLVCLELYKVLDDRHKVDDFRIAFVNLALQRLTMAKPVPPKVITYHDMSWNHLGSVDNNIR</sequence>
<accession>A0ACC2MZN7</accession>
<evidence type="ECO:0000313" key="2">
    <source>
        <dbReference type="Proteomes" id="UP001234297"/>
    </source>
</evidence>
<comment type="caution">
    <text evidence="1">The sequence shown here is derived from an EMBL/GenBank/DDBJ whole genome shotgun (WGS) entry which is preliminary data.</text>
</comment>
<keyword evidence="2" id="KW-1185">Reference proteome</keyword>
<protein>
    <submittedName>
        <fullName evidence="1">Uncharacterized protein</fullName>
    </submittedName>
</protein>
<reference evidence="1 2" key="1">
    <citation type="journal article" date="2022" name="Hortic Res">
        <title>A haplotype resolved chromosomal level avocado genome allows analysis of novel avocado genes.</title>
        <authorList>
            <person name="Nath O."/>
            <person name="Fletcher S.J."/>
            <person name="Hayward A."/>
            <person name="Shaw L.M."/>
            <person name="Masouleh A.K."/>
            <person name="Furtado A."/>
            <person name="Henry R.J."/>
            <person name="Mitter N."/>
        </authorList>
    </citation>
    <scope>NUCLEOTIDE SEQUENCE [LARGE SCALE GENOMIC DNA]</scope>
    <source>
        <strain evidence="2">cv. Hass</strain>
    </source>
</reference>
<dbReference type="EMBL" id="CM056809">
    <property type="protein sequence ID" value="KAJ8650908.1"/>
    <property type="molecule type" value="Genomic_DNA"/>
</dbReference>
<organism evidence="1 2">
    <name type="scientific">Persea americana</name>
    <name type="common">Avocado</name>
    <dbReference type="NCBI Taxonomy" id="3435"/>
    <lineage>
        <taxon>Eukaryota</taxon>
        <taxon>Viridiplantae</taxon>
        <taxon>Streptophyta</taxon>
        <taxon>Embryophyta</taxon>
        <taxon>Tracheophyta</taxon>
        <taxon>Spermatophyta</taxon>
        <taxon>Magnoliopsida</taxon>
        <taxon>Magnoliidae</taxon>
        <taxon>Laurales</taxon>
        <taxon>Lauraceae</taxon>
        <taxon>Persea</taxon>
    </lineage>
</organism>
<gene>
    <name evidence="1" type="ORF">MRB53_003931</name>
</gene>
<evidence type="ECO:0000313" key="1">
    <source>
        <dbReference type="EMBL" id="KAJ8650908.1"/>
    </source>
</evidence>
<proteinExistence type="predicted"/>
<dbReference type="Proteomes" id="UP001234297">
    <property type="component" value="Chromosome 1"/>
</dbReference>
<name>A0ACC2MZN7_PERAE</name>